<evidence type="ECO:0000313" key="4">
    <source>
        <dbReference type="Proteomes" id="UP000332933"/>
    </source>
</evidence>
<sequence length="192" mass="22296">MTRAWEFLAEKVLAVDGFSRPALDGKKASNRFTLLVKQHLVYQKTSKYLSGVNQDETEKDILLDELTALYTDNDKSKTQKKALEAAKRTVREVGAKFVRDEAMSRASRRQSQEPSDTDAPTSGKKRLLMEIQESEVALEREKLEFKKMKFEKELQEREKERDERRESREVEIRRTDAMMALIQQLLASAPRK</sequence>
<accession>A0A485LHZ0</accession>
<evidence type="ECO:0000313" key="2">
    <source>
        <dbReference type="EMBL" id="KAF0687426.1"/>
    </source>
</evidence>
<reference evidence="2" key="2">
    <citation type="submission" date="2019-06" db="EMBL/GenBank/DDBJ databases">
        <title>Genomics analysis of Aphanomyces spp. identifies a new class of oomycete effector associated with host adaptation.</title>
        <authorList>
            <person name="Gaulin E."/>
        </authorList>
    </citation>
    <scope>NUCLEOTIDE SEQUENCE</scope>
    <source>
        <strain evidence="2">CBS 578.67</strain>
    </source>
</reference>
<dbReference type="EMBL" id="VJMH01006918">
    <property type="protein sequence ID" value="KAF0687426.1"/>
    <property type="molecule type" value="Genomic_DNA"/>
</dbReference>
<feature type="region of interest" description="Disordered" evidence="1">
    <location>
        <begin position="96"/>
        <end position="124"/>
    </location>
</feature>
<protein>
    <submittedName>
        <fullName evidence="3">Aste57867_20825 protein</fullName>
    </submittedName>
</protein>
<dbReference type="OrthoDB" id="77796at2759"/>
<feature type="region of interest" description="Disordered" evidence="1">
    <location>
        <begin position="149"/>
        <end position="170"/>
    </location>
</feature>
<reference evidence="3 4" key="1">
    <citation type="submission" date="2019-03" db="EMBL/GenBank/DDBJ databases">
        <authorList>
            <person name="Gaulin E."/>
            <person name="Dumas B."/>
        </authorList>
    </citation>
    <scope>NUCLEOTIDE SEQUENCE [LARGE SCALE GENOMIC DNA]</scope>
    <source>
        <strain evidence="3">CBS 568.67</strain>
    </source>
</reference>
<organism evidence="3 4">
    <name type="scientific">Aphanomyces stellatus</name>
    <dbReference type="NCBI Taxonomy" id="120398"/>
    <lineage>
        <taxon>Eukaryota</taxon>
        <taxon>Sar</taxon>
        <taxon>Stramenopiles</taxon>
        <taxon>Oomycota</taxon>
        <taxon>Saprolegniomycetes</taxon>
        <taxon>Saprolegniales</taxon>
        <taxon>Verrucalvaceae</taxon>
        <taxon>Aphanomyces</taxon>
    </lineage>
</organism>
<keyword evidence="4" id="KW-1185">Reference proteome</keyword>
<dbReference type="AlphaFoldDB" id="A0A485LHZ0"/>
<evidence type="ECO:0000313" key="3">
    <source>
        <dbReference type="EMBL" id="VFT97504.1"/>
    </source>
</evidence>
<proteinExistence type="predicted"/>
<evidence type="ECO:0000256" key="1">
    <source>
        <dbReference type="SAM" id="MobiDB-lite"/>
    </source>
</evidence>
<dbReference type="EMBL" id="CAADRA010006944">
    <property type="protein sequence ID" value="VFT97504.1"/>
    <property type="molecule type" value="Genomic_DNA"/>
</dbReference>
<gene>
    <name evidence="3" type="primary">Aste57867_20825</name>
    <name evidence="2" type="ORF">As57867_020757</name>
    <name evidence="3" type="ORF">ASTE57867_20825</name>
</gene>
<dbReference type="Proteomes" id="UP000332933">
    <property type="component" value="Unassembled WGS sequence"/>
</dbReference>
<name>A0A485LHZ0_9STRA</name>